<dbReference type="AlphaFoldDB" id="A0A4Q2L515"/>
<dbReference type="SMART" id="SM00822">
    <property type="entry name" value="PKS_KR"/>
    <property type="match status" value="1"/>
</dbReference>
<dbReference type="PANTHER" id="PTHR42760">
    <property type="entry name" value="SHORT-CHAIN DEHYDROGENASES/REDUCTASES FAMILY MEMBER"/>
    <property type="match status" value="1"/>
</dbReference>
<dbReference type="Proteomes" id="UP000293865">
    <property type="component" value="Unassembled WGS sequence"/>
</dbReference>
<dbReference type="InterPro" id="IPR020904">
    <property type="entry name" value="Sc_DH/Rdtase_CS"/>
</dbReference>
<dbReference type="PRINTS" id="PR00081">
    <property type="entry name" value="GDHRDH"/>
</dbReference>
<dbReference type="PANTHER" id="PTHR42760:SF133">
    <property type="entry name" value="3-OXOACYL-[ACYL-CARRIER-PROTEIN] REDUCTASE"/>
    <property type="match status" value="1"/>
</dbReference>
<feature type="domain" description="Ketoreductase" evidence="3">
    <location>
        <begin position="13"/>
        <end position="188"/>
    </location>
</feature>
<dbReference type="EC" id="1.1.1.47" evidence="4"/>
<dbReference type="PROSITE" id="PS00061">
    <property type="entry name" value="ADH_SHORT"/>
    <property type="match status" value="1"/>
</dbReference>
<comment type="similarity">
    <text evidence="1">Belongs to the short-chain dehydrogenases/reductases (SDR) family.</text>
</comment>
<organism evidence="4 5">
    <name type="scientific">Agromyces albus</name>
    <dbReference type="NCBI Taxonomy" id="205332"/>
    <lineage>
        <taxon>Bacteria</taxon>
        <taxon>Bacillati</taxon>
        <taxon>Actinomycetota</taxon>
        <taxon>Actinomycetes</taxon>
        <taxon>Micrococcales</taxon>
        <taxon>Microbacteriaceae</taxon>
        <taxon>Agromyces</taxon>
    </lineage>
</organism>
<evidence type="ECO:0000313" key="4">
    <source>
        <dbReference type="EMBL" id="RXZ73325.1"/>
    </source>
</evidence>
<dbReference type="FunFam" id="3.40.50.720:FF:000084">
    <property type="entry name" value="Short-chain dehydrogenase reductase"/>
    <property type="match status" value="1"/>
</dbReference>
<dbReference type="InterPro" id="IPR036291">
    <property type="entry name" value="NAD(P)-bd_dom_sf"/>
</dbReference>
<dbReference type="InterPro" id="IPR057326">
    <property type="entry name" value="KR_dom"/>
</dbReference>
<dbReference type="SUPFAM" id="SSF51735">
    <property type="entry name" value="NAD(P)-binding Rossmann-fold domains"/>
    <property type="match status" value="1"/>
</dbReference>
<dbReference type="GO" id="GO:0047936">
    <property type="term" value="F:glucose 1-dehydrogenase [NAD(P)+] activity"/>
    <property type="evidence" value="ECO:0007669"/>
    <property type="project" value="UniProtKB-EC"/>
</dbReference>
<keyword evidence="5" id="KW-1185">Reference proteome</keyword>
<name>A0A4Q2L515_9MICO</name>
<evidence type="ECO:0000313" key="5">
    <source>
        <dbReference type="Proteomes" id="UP000293865"/>
    </source>
</evidence>
<dbReference type="PRINTS" id="PR00080">
    <property type="entry name" value="SDRFAMILY"/>
</dbReference>
<dbReference type="Pfam" id="PF13561">
    <property type="entry name" value="adh_short_C2"/>
    <property type="match status" value="1"/>
</dbReference>
<sequence>MITPEAPAPLAGRRAIVTGAARGIGAAIASRLAASGARVAILDLLEESGREHAERIGGDFHHVDLGDADDTKRAVGAAIDGLGGIDVLVNNAGILRFAPLLEIDVSEWDQTFAINTRSMLVTTQTAARAMIAAGHGGKMINLASMAGKAGGQGHAHYAASKAAVIALTRVTALELGPHGITANALCPGYVLTEMGAATRTEADVAEWASYSPLGRLGVADDVAGVAHFLATDDADYLTGQAFNVTGGMIMH</sequence>
<dbReference type="InterPro" id="IPR002347">
    <property type="entry name" value="SDR_fam"/>
</dbReference>
<reference evidence="4 5" key="1">
    <citation type="submission" date="2019-01" db="EMBL/GenBank/DDBJ databases">
        <title>Agromyces.</title>
        <authorList>
            <person name="Li J."/>
        </authorList>
    </citation>
    <scope>NUCLEOTIDE SEQUENCE [LARGE SCALE GENOMIC DNA]</scope>
    <source>
        <strain evidence="4 5">DSM 15934</strain>
    </source>
</reference>
<evidence type="ECO:0000256" key="2">
    <source>
        <dbReference type="ARBA" id="ARBA00023002"/>
    </source>
</evidence>
<evidence type="ECO:0000256" key="1">
    <source>
        <dbReference type="ARBA" id="ARBA00006484"/>
    </source>
</evidence>
<dbReference type="CDD" id="cd05233">
    <property type="entry name" value="SDR_c"/>
    <property type="match status" value="1"/>
</dbReference>
<protein>
    <submittedName>
        <fullName evidence="4">Glucose 1-dehydrogenase</fullName>
        <ecNumber evidence="4">1.1.1.47</ecNumber>
    </submittedName>
</protein>
<comment type="caution">
    <text evidence="4">The sequence shown here is derived from an EMBL/GenBank/DDBJ whole genome shotgun (WGS) entry which is preliminary data.</text>
</comment>
<dbReference type="RefSeq" id="WP_129519027.1">
    <property type="nucleotide sequence ID" value="NZ_SDPN01000001.1"/>
</dbReference>
<dbReference type="OrthoDB" id="286404at2"/>
<accession>A0A4Q2L515</accession>
<keyword evidence="2 4" id="KW-0560">Oxidoreductase</keyword>
<proteinExistence type="inferred from homology"/>
<dbReference type="NCBIfam" id="NF005559">
    <property type="entry name" value="PRK07231.1"/>
    <property type="match status" value="1"/>
</dbReference>
<dbReference type="Gene3D" id="3.40.50.720">
    <property type="entry name" value="NAD(P)-binding Rossmann-like Domain"/>
    <property type="match status" value="1"/>
</dbReference>
<gene>
    <name evidence="4" type="ORF">ESP51_01105</name>
</gene>
<evidence type="ECO:0000259" key="3">
    <source>
        <dbReference type="SMART" id="SM00822"/>
    </source>
</evidence>
<dbReference type="EMBL" id="SDPN01000001">
    <property type="protein sequence ID" value="RXZ73325.1"/>
    <property type="molecule type" value="Genomic_DNA"/>
</dbReference>